<dbReference type="Proteomes" id="UP001629953">
    <property type="component" value="Unassembled WGS sequence"/>
</dbReference>
<evidence type="ECO:0000256" key="1">
    <source>
        <dbReference type="ARBA" id="ARBA00001946"/>
    </source>
</evidence>
<dbReference type="InterPro" id="IPR000086">
    <property type="entry name" value="NUDIX_hydrolase_dom"/>
</dbReference>
<keyword evidence="9" id="KW-0234">DNA repair</keyword>
<protein>
    <recommendedName>
        <fullName evidence="13">8-oxo-dGTP diphosphatase</fullName>
        <ecNumber evidence="12">3.6.1.55</ecNumber>
    </recommendedName>
    <alternativeName>
        <fullName evidence="16">7,8-dihydro-8-oxoguanine-triphosphatase</fullName>
    </alternativeName>
    <alternativeName>
        <fullName evidence="15">Mutator protein MutT</fullName>
    </alternativeName>
    <alternativeName>
        <fullName evidence="14">dGTP pyrophosphohydrolase</fullName>
    </alternativeName>
</protein>
<dbReference type="InterPro" id="IPR020084">
    <property type="entry name" value="NUDIX_hydrolase_CS"/>
</dbReference>
<dbReference type="EC" id="3.6.1.55" evidence="12"/>
<comment type="similarity">
    <text evidence="2">Belongs to the Nudix hydrolase family.</text>
</comment>
<evidence type="ECO:0000313" key="19">
    <source>
        <dbReference type="Proteomes" id="UP001629953"/>
    </source>
</evidence>
<reference evidence="18 19" key="1">
    <citation type="journal article" date="2013" name="Int. J. Syst. Evol. Microbiol.">
        <title>Celerinatantimonas yamalensis sp. nov., a cold-adapted diazotrophic bacterium from a cold permafrost brine.</title>
        <authorList>
            <person name="Shcherbakova V."/>
            <person name="Chuvilskaya N."/>
            <person name="Rivkina E."/>
            <person name="Demidov N."/>
            <person name="Uchaeva V."/>
            <person name="Suetin S."/>
            <person name="Suzina N."/>
            <person name="Gilichinsky D."/>
        </authorList>
    </citation>
    <scope>NUCLEOTIDE SEQUENCE [LARGE SCALE GENOMIC DNA]</scope>
    <source>
        <strain evidence="18 19">C7</strain>
    </source>
</reference>
<evidence type="ECO:0000256" key="12">
    <source>
        <dbReference type="ARBA" id="ARBA00038905"/>
    </source>
</evidence>
<keyword evidence="4" id="KW-0235">DNA replication</keyword>
<dbReference type="PROSITE" id="PS00893">
    <property type="entry name" value="NUDIX_BOX"/>
    <property type="match status" value="1"/>
</dbReference>
<keyword evidence="8" id="KW-0460">Magnesium</keyword>
<evidence type="ECO:0000256" key="8">
    <source>
        <dbReference type="ARBA" id="ARBA00022842"/>
    </source>
</evidence>
<evidence type="ECO:0000256" key="16">
    <source>
        <dbReference type="ARBA" id="ARBA00042798"/>
    </source>
</evidence>
<dbReference type="InterPro" id="IPR029119">
    <property type="entry name" value="MutY_C"/>
</dbReference>
<keyword evidence="19" id="KW-1185">Reference proteome</keyword>
<evidence type="ECO:0000256" key="15">
    <source>
        <dbReference type="ARBA" id="ARBA00041979"/>
    </source>
</evidence>
<dbReference type="CDD" id="cd03425">
    <property type="entry name" value="NUDIX_MutT_NudA_like"/>
    <property type="match status" value="1"/>
</dbReference>
<dbReference type="InterPro" id="IPR020476">
    <property type="entry name" value="Nudix_hydrolase"/>
</dbReference>
<dbReference type="PRINTS" id="PR00502">
    <property type="entry name" value="NUDIXFAMILY"/>
</dbReference>
<dbReference type="Pfam" id="PF14815">
    <property type="entry name" value="NUDIX_4"/>
    <property type="match status" value="1"/>
</dbReference>
<comment type="cofactor">
    <cofactor evidence="1">
        <name>Mg(2+)</name>
        <dbReference type="ChEBI" id="CHEBI:18420"/>
    </cofactor>
</comment>
<dbReference type="PROSITE" id="PS51462">
    <property type="entry name" value="NUDIX"/>
    <property type="match status" value="1"/>
</dbReference>
<dbReference type="EMBL" id="JBEQCT010000002">
    <property type="protein sequence ID" value="MFM2484805.1"/>
    <property type="molecule type" value="Genomic_DNA"/>
</dbReference>
<dbReference type="PANTHER" id="PTHR47707:SF1">
    <property type="entry name" value="NUDIX HYDROLASE FAMILY PROTEIN"/>
    <property type="match status" value="1"/>
</dbReference>
<gene>
    <name evidence="18" type="primary">mutT</name>
    <name evidence="18" type="ORF">ABUE30_06950</name>
</gene>
<evidence type="ECO:0000256" key="14">
    <source>
        <dbReference type="ARBA" id="ARBA00041592"/>
    </source>
</evidence>
<dbReference type="InterPro" id="IPR047127">
    <property type="entry name" value="MutT-like"/>
</dbReference>
<keyword evidence="6" id="KW-0227">DNA damage</keyword>
<comment type="catalytic activity">
    <reaction evidence="11">
        <text>8-oxo-GTP + H2O = 8-oxo-GMP + diphosphate + H(+)</text>
        <dbReference type="Rhea" id="RHEA:67616"/>
        <dbReference type="ChEBI" id="CHEBI:15377"/>
        <dbReference type="ChEBI" id="CHEBI:15378"/>
        <dbReference type="ChEBI" id="CHEBI:33019"/>
        <dbReference type="ChEBI" id="CHEBI:143553"/>
        <dbReference type="ChEBI" id="CHEBI:145694"/>
    </reaction>
</comment>
<dbReference type="PANTHER" id="PTHR47707">
    <property type="entry name" value="8-OXO-DGTP DIPHOSPHATASE"/>
    <property type="match status" value="1"/>
</dbReference>
<comment type="catalytic activity">
    <reaction evidence="10">
        <text>8-oxo-dGTP + H2O = 8-oxo-dGMP + diphosphate + H(+)</text>
        <dbReference type="Rhea" id="RHEA:31575"/>
        <dbReference type="ChEBI" id="CHEBI:15377"/>
        <dbReference type="ChEBI" id="CHEBI:15378"/>
        <dbReference type="ChEBI" id="CHEBI:33019"/>
        <dbReference type="ChEBI" id="CHEBI:63224"/>
        <dbReference type="ChEBI" id="CHEBI:77896"/>
        <dbReference type="EC" id="3.6.1.55"/>
    </reaction>
</comment>
<dbReference type="RefSeq" id="WP_408622993.1">
    <property type="nucleotide sequence ID" value="NZ_JBEQCT010000002.1"/>
</dbReference>
<evidence type="ECO:0000256" key="6">
    <source>
        <dbReference type="ARBA" id="ARBA00022763"/>
    </source>
</evidence>
<name>A0ABW9G580_9GAMM</name>
<organism evidence="18 19">
    <name type="scientific">Celerinatantimonas yamalensis</name>
    <dbReference type="NCBI Taxonomy" id="559956"/>
    <lineage>
        <taxon>Bacteria</taxon>
        <taxon>Pseudomonadati</taxon>
        <taxon>Pseudomonadota</taxon>
        <taxon>Gammaproteobacteria</taxon>
        <taxon>Celerinatantimonadaceae</taxon>
        <taxon>Celerinatantimonas</taxon>
    </lineage>
</organism>
<comment type="caution">
    <text evidence="18">The sequence shown here is derived from an EMBL/GenBank/DDBJ whole genome shotgun (WGS) entry which is preliminary data.</text>
</comment>
<evidence type="ECO:0000256" key="7">
    <source>
        <dbReference type="ARBA" id="ARBA00022801"/>
    </source>
</evidence>
<proteinExistence type="inferred from homology"/>
<dbReference type="Gene3D" id="3.90.79.10">
    <property type="entry name" value="Nucleoside Triphosphate Pyrophosphohydrolase"/>
    <property type="match status" value="1"/>
</dbReference>
<evidence type="ECO:0000256" key="3">
    <source>
        <dbReference type="ARBA" id="ARBA00022457"/>
    </source>
</evidence>
<dbReference type="NCBIfam" id="TIGR00586">
    <property type="entry name" value="mutt"/>
    <property type="match status" value="1"/>
</dbReference>
<evidence type="ECO:0000256" key="5">
    <source>
        <dbReference type="ARBA" id="ARBA00022723"/>
    </source>
</evidence>
<evidence type="ECO:0000256" key="13">
    <source>
        <dbReference type="ARBA" id="ARBA00040794"/>
    </source>
</evidence>
<evidence type="ECO:0000256" key="9">
    <source>
        <dbReference type="ARBA" id="ARBA00023204"/>
    </source>
</evidence>
<evidence type="ECO:0000256" key="4">
    <source>
        <dbReference type="ARBA" id="ARBA00022705"/>
    </source>
</evidence>
<evidence type="ECO:0000256" key="10">
    <source>
        <dbReference type="ARBA" id="ARBA00035861"/>
    </source>
</evidence>
<sequence length="130" mass="14543">MGREVKVVVGVILKDEQVLIAKRSAKQHQGGLWEFPGGKVESGESELDALARELEEELGIMIITDHCQKRLEIHHQYSDKAVGLHIYWVSDFSGEPQGQEGQLICWVSCAQLADYSFPEANQPILDALQQ</sequence>
<dbReference type="SUPFAM" id="SSF55811">
    <property type="entry name" value="Nudix"/>
    <property type="match status" value="1"/>
</dbReference>
<feature type="domain" description="Nudix hydrolase" evidence="17">
    <location>
        <begin position="2"/>
        <end position="130"/>
    </location>
</feature>
<keyword evidence="7 18" id="KW-0378">Hydrolase</keyword>
<dbReference type="InterPro" id="IPR015797">
    <property type="entry name" value="NUDIX_hydrolase-like_dom_sf"/>
</dbReference>
<evidence type="ECO:0000259" key="17">
    <source>
        <dbReference type="PROSITE" id="PS51462"/>
    </source>
</evidence>
<keyword evidence="5" id="KW-0479">Metal-binding</keyword>
<evidence type="ECO:0000313" key="18">
    <source>
        <dbReference type="EMBL" id="MFM2484805.1"/>
    </source>
</evidence>
<dbReference type="InterPro" id="IPR003561">
    <property type="entry name" value="Mutator_MutT"/>
</dbReference>
<dbReference type="GO" id="GO:0035539">
    <property type="term" value="F:8-oxo-7,8-dihydrodeoxyguanosine triphosphate pyrophosphatase activity"/>
    <property type="evidence" value="ECO:0007669"/>
    <property type="project" value="UniProtKB-EC"/>
</dbReference>
<keyword evidence="3" id="KW-0515">Mutator protein</keyword>
<evidence type="ECO:0000256" key="2">
    <source>
        <dbReference type="ARBA" id="ARBA00005582"/>
    </source>
</evidence>
<evidence type="ECO:0000256" key="11">
    <source>
        <dbReference type="ARBA" id="ARBA00036904"/>
    </source>
</evidence>
<accession>A0ABW9G580</accession>